<name>A0A3A9W712_9ACTN</name>
<reference evidence="3 4" key="1">
    <citation type="submission" date="2018-09" db="EMBL/GenBank/DDBJ databases">
        <title>Streptomyces sp. nov. DS1-2, an endophytic actinomycete isolated from roots of Dendrobium scabrilingue.</title>
        <authorList>
            <person name="Kuncharoen N."/>
            <person name="Kudo T."/>
            <person name="Ohkuma M."/>
            <person name="Yuki M."/>
            <person name="Tanasupawat S."/>
        </authorList>
    </citation>
    <scope>NUCLEOTIDE SEQUENCE [LARGE SCALE GENOMIC DNA]</scope>
    <source>
        <strain evidence="1 4">AZ1-7</strain>
        <strain evidence="2 3">DS1-2</strain>
    </source>
</reference>
<evidence type="ECO:0000313" key="3">
    <source>
        <dbReference type="Proteomes" id="UP000268652"/>
    </source>
</evidence>
<dbReference type="Proteomes" id="UP000268652">
    <property type="component" value="Unassembled WGS sequence"/>
</dbReference>
<sequence length="746" mass="80434">MARGSLTFEELLHLSLGQLDEAVGEWDLQVQRLDEMKENAEAMVRRTRRANWRGENADVTTEFVTEQGEQFEAARRQAATLRELVRDGHQRLKTSKDRLTTLVETDAPALGVHISASGEVTSDLTGLDPETRRTRQDAVIEVSERITDVLRTVAEDDAEISRALRMAMGTDPDRFTPVDYTSVQQATLAHEDARRALELMERGGELSADELNDLALLLELHQDDPAFAEHIATELGPRGVLEYWSDLSTYAPGGDGGEEWTDSAGALQTSLGAVLGTATRSDSAAMERWERDLIDLADEPIGDGAYPLGFHATSALMHGGTWEDSFLLDYGDALFAHERDSGAAPASLWDMNSGPTVSFVGDDPGRDPMVGFLSGLSHAPAAATEFFAPPEGFDPTADDVEINERLQYLAVDRDWWTDHGEDRAAPAQLGAALLAATTGSSAAGFSVGDLEDMESALQLDMRSVESAAVMEQVVHLYGTADPDLIHEQPEMAESLGLMASMYMDDIGYWVTTNSDEQRNDVADVYETSYGGHLRNGHFPTIDFLIALGESKTAHAVTNQGVFAYTVGSMSTFPPDDTTNFLTGHELLHTGAEMRGILDEARILRVEEEFATDQAAQQQELAQSAGWMKAATGGLLGVAAGGAAVLLTGGAAPVVVPIVAGGASPLAAEFINQNIDALVSQGDSEGAMDRAGFRRTALEEIATMQDQYWTDLGPGVDTNTSQLSADLLSRAYDGGRNMVEKPDSRGE</sequence>
<protein>
    <submittedName>
        <fullName evidence="1">Uncharacterized protein</fullName>
    </submittedName>
</protein>
<keyword evidence="3" id="KW-1185">Reference proteome</keyword>
<proteinExistence type="predicted"/>
<evidence type="ECO:0000313" key="1">
    <source>
        <dbReference type="EMBL" id="RKN05074.1"/>
    </source>
</evidence>
<dbReference type="Proteomes" id="UP000275024">
    <property type="component" value="Unassembled WGS sequence"/>
</dbReference>
<dbReference type="EMBL" id="RBDX01000029">
    <property type="protein sequence ID" value="RKN05074.1"/>
    <property type="molecule type" value="Genomic_DNA"/>
</dbReference>
<organism evidence="1 4">
    <name type="scientific">Streptomyces radicis</name>
    <dbReference type="NCBI Taxonomy" id="1750517"/>
    <lineage>
        <taxon>Bacteria</taxon>
        <taxon>Bacillati</taxon>
        <taxon>Actinomycetota</taxon>
        <taxon>Actinomycetes</taxon>
        <taxon>Kitasatosporales</taxon>
        <taxon>Streptomycetaceae</taxon>
        <taxon>Streptomyces</taxon>
    </lineage>
</organism>
<gene>
    <name evidence="2" type="ORF">D7318_25630</name>
    <name evidence="1" type="ORF">D7319_26265</name>
</gene>
<dbReference type="EMBL" id="RBDY01000027">
    <property type="protein sequence ID" value="RKN16400.1"/>
    <property type="molecule type" value="Genomic_DNA"/>
</dbReference>
<dbReference type="OrthoDB" id="3846417at2"/>
<comment type="caution">
    <text evidence="1">The sequence shown here is derived from an EMBL/GenBank/DDBJ whole genome shotgun (WGS) entry which is preliminary data.</text>
</comment>
<evidence type="ECO:0000313" key="4">
    <source>
        <dbReference type="Proteomes" id="UP000275024"/>
    </source>
</evidence>
<dbReference type="RefSeq" id="WP_120699581.1">
    <property type="nucleotide sequence ID" value="NZ_RBDX01000029.1"/>
</dbReference>
<evidence type="ECO:0000313" key="2">
    <source>
        <dbReference type="EMBL" id="RKN16400.1"/>
    </source>
</evidence>
<dbReference type="AlphaFoldDB" id="A0A3A9W712"/>
<accession>A0A3A9W712</accession>